<sequence length="686" mass="79281">MRPKSCPIVLSVTTVSPFFVKSCANDSVRGWDVFLFAINWQQFFQPCWFRFWDTIDKGLHSRSLLFKDVQFGSLSENVLKDPVSLSEKEEDLDPTEKHAAKIADIYRPRPKDFLIKIQKCLDDQDLKTALDILEVQMKEECVKPEPEHFRLLIHSCGRRGYAKKSLELFKSYNSRGFSKSQGIYSDLFNSLYNCPYPQYALQRAHILRRSIQNINPNQILANNMIKTFGKCGDIETAFDIADASLCNVNTINHLLSACLSDKASGFRHAVVLWRRFVVNEKKRNVIPNAQSFSLLLRIAQECSIGKSEHKTDLLLEAMSVEQVQALADERKNSSPLSISNTQDKNLQLHFLQPHMDLKGVVGLSNQFNTPQDRFLAIGGMDGFLDVLNSSGIRPDVKICTQILRLLPGNSEKENKLLERMDAESIQPDIGFFNVLIKRRSYRRDFKSAREDVLNEIYKRGLEPEVRTKEILKYERGDSTYNTKIDFEIKNNFQGWKYFQEEYKTWLKSIYMENTDHEWKQYLTSAEEKDPSVDEMSIIIGRHRILRSFLLKRCVRHFSATHSLYRRREEIDFDEPIKFSTSKASQPERPPWMSNPSLLPAGQPPKYQATSIYISFIALLLYFCVLRKENDLDDLIFANSLYSKVDGLEKEDLLAALNNAAATGRDTRTIRKRLKQIEDEEAHTKTN</sequence>
<reference evidence="1" key="1">
    <citation type="submission" date="2021-02" db="EMBL/GenBank/DDBJ databases">
        <authorList>
            <person name="Bekaert M."/>
        </authorList>
    </citation>
    <scope>NUCLEOTIDE SEQUENCE</scope>
    <source>
        <strain evidence="1">IoA-00</strain>
    </source>
</reference>
<dbReference type="PANTHER" id="PTHR47938:SF35">
    <property type="entry name" value="PENTATRICOPEPTIDE REPEAT-CONTAINING PROTEIN 4, MITOCHONDRIAL-RELATED"/>
    <property type="match status" value="1"/>
</dbReference>
<gene>
    <name evidence="1" type="ORF">LSAA_14971</name>
</gene>
<keyword evidence="2" id="KW-1185">Reference proteome</keyword>
<dbReference type="PANTHER" id="PTHR47938">
    <property type="entry name" value="RESPIRATORY COMPLEX I CHAPERONE (CIA84), PUTATIVE (AFU_ORTHOLOGUE AFUA_2G06020)-RELATED"/>
    <property type="match status" value="1"/>
</dbReference>
<dbReference type="Proteomes" id="UP000675881">
    <property type="component" value="Chromosome 9"/>
</dbReference>
<dbReference type="EMBL" id="HG994588">
    <property type="protein sequence ID" value="CAF3038703.1"/>
    <property type="molecule type" value="Genomic_DNA"/>
</dbReference>
<name>A0A7R8HDZ2_LEPSM</name>
<dbReference type="Pfam" id="PF13812">
    <property type="entry name" value="PPR_3"/>
    <property type="match status" value="1"/>
</dbReference>
<dbReference type="InterPro" id="IPR029160">
    <property type="entry name" value="UQCC4"/>
</dbReference>
<dbReference type="GO" id="GO:0003729">
    <property type="term" value="F:mRNA binding"/>
    <property type="evidence" value="ECO:0007669"/>
    <property type="project" value="TreeGrafter"/>
</dbReference>
<evidence type="ECO:0000313" key="2">
    <source>
        <dbReference type="Proteomes" id="UP000675881"/>
    </source>
</evidence>
<dbReference type="OrthoDB" id="5783753at2759"/>
<organism evidence="1 2">
    <name type="scientific">Lepeophtheirus salmonis</name>
    <name type="common">Salmon louse</name>
    <name type="synonym">Caligus salmonis</name>
    <dbReference type="NCBI Taxonomy" id="72036"/>
    <lineage>
        <taxon>Eukaryota</taxon>
        <taxon>Metazoa</taxon>
        <taxon>Ecdysozoa</taxon>
        <taxon>Arthropoda</taxon>
        <taxon>Crustacea</taxon>
        <taxon>Multicrustacea</taxon>
        <taxon>Hexanauplia</taxon>
        <taxon>Copepoda</taxon>
        <taxon>Siphonostomatoida</taxon>
        <taxon>Caligidae</taxon>
        <taxon>Lepeophtheirus</taxon>
    </lineage>
</organism>
<dbReference type="InterPro" id="IPR002885">
    <property type="entry name" value="PPR_rpt"/>
</dbReference>
<dbReference type="InterPro" id="IPR011990">
    <property type="entry name" value="TPR-like_helical_dom_sf"/>
</dbReference>
<protein>
    <submittedName>
        <fullName evidence="1">PTCD1</fullName>
    </submittedName>
</protein>
<evidence type="ECO:0000313" key="1">
    <source>
        <dbReference type="EMBL" id="CAF3038703.1"/>
    </source>
</evidence>
<dbReference type="AlphaFoldDB" id="A0A7R8HDZ2"/>
<dbReference type="Gene3D" id="1.25.40.10">
    <property type="entry name" value="Tetratricopeptide repeat domain"/>
    <property type="match status" value="2"/>
</dbReference>
<accession>A0A7R8HDZ2</accession>
<proteinExistence type="predicted"/>
<dbReference type="Pfam" id="PF15013">
    <property type="entry name" value="CCSMST1"/>
    <property type="match status" value="1"/>
</dbReference>